<evidence type="ECO:0000313" key="4">
    <source>
        <dbReference type="EMBL" id="PEC20571.1"/>
    </source>
</evidence>
<protein>
    <recommendedName>
        <fullName evidence="6">DUF4179 domain-containing protein</fullName>
    </recommendedName>
</protein>
<dbReference type="Proteomes" id="UP000220006">
    <property type="component" value="Unassembled WGS sequence"/>
</dbReference>
<dbReference type="Pfam" id="PF13786">
    <property type="entry name" value="DUF4179"/>
    <property type="match status" value="1"/>
</dbReference>
<proteinExistence type="predicted"/>
<dbReference type="Gene3D" id="2.60.40.1630">
    <property type="entry name" value="bacillus anthracis domain"/>
    <property type="match status" value="1"/>
</dbReference>
<feature type="transmembrane region" description="Helical" evidence="1">
    <location>
        <begin position="42"/>
        <end position="62"/>
    </location>
</feature>
<evidence type="ECO:0008006" key="6">
    <source>
        <dbReference type="Google" id="ProtNLM"/>
    </source>
</evidence>
<keyword evidence="1" id="KW-0812">Transmembrane</keyword>
<organism evidence="4 5">
    <name type="scientific">Bacillus cereus</name>
    <dbReference type="NCBI Taxonomy" id="1396"/>
    <lineage>
        <taxon>Bacteria</taxon>
        <taxon>Bacillati</taxon>
        <taxon>Bacillota</taxon>
        <taxon>Bacilli</taxon>
        <taxon>Bacillales</taxon>
        <taxon>Bacillaceae</taxon>
        <taxon>Bacillus</taxon>
        <taxon>Bacillus cereus group</taxon>
    </lineage>
</organism>
<dbReference type="RefSeq" id="WP_097905059.1">
    <property type="nucleotide sequence ID" value="NZ_NVLK01000040.1"/>
</dbReference>
<reference evidence="4 5" key="1">
    <citation type="submission" date="2017-09" db="EMBL/GenBank/DDBJ databases">
        <title>Large-scale bioinformatics analysis of Bacillus genomes uncovers conserved roles of natural products in bacterial physiology.</title>
        <authorList>
            <consortium name="Agbiome Team Llc"/>
            <person name="Bleich R.M."/>
            <person name="Grubbs K.J."/>
            <person name="Santa Maria K.C."/>
            <person name="Allen S.E."/>
            <person name="Farag S."/>
            <person name="Shank E.A."/>
            <person name="Bowers A."/>
        </authorList>
    </citation>
    <scope>NUCLEOTIDE SEQUENCE [LARGE SCALE GENOMIC DNA]</scope>
    <source>
        <strain evidence="4 5">AFS096845</strain>
    </source>
</reference>
<dbReference type="EMBL" id="NVLK01000040">
    <property type="protein sequence ID" value="PEC20571.1"/>
    <property type="molecule type" value="Genomic_DNA"/>
</dbReference>
<dbReference type="InterPro" id="IPR040680">
    <property type="entry name" value="DUF5643"/>
</dbReference>
<feature type="domain" description="DUF4179" evidence="2">
    <location>
        <begin position="38"/>
        <end position="130"/>
    </location>
</feature>
<evidence type="ECO:0000259" key="2">
    <source>
        <dbReference type="Pfam" id="PF13786"/>
    </source>
</evidence>
<name>A0A2A7HUA8_BACCE</name>
<keyword evidence="1" id="KW-0472">Membrane</keyword>
<dbReference type="Pfam" id="PF18705">
    <property type="entry name" value="DUF5643"/>
    <property type="match status" value="1"/>
</dbReference>
<dbReference type="AlphaFoldDB" id="A0A2A7HUA8"/>
<dbReference type="InterPro" id="IPR025436">
    <property type="entry name" value="DUF4179"/>
</dbReference>
<evidence type="ECO:0000259" key="3">
    <source>
        <dbReference type="Pfam" id="PF18705"/>
    </source>
</evidence>
<evidence type="ECO:0000313" key="5">
    <source>
        <dbReference type="Proteomes" id="UP000220006"/>
    </source>
</evidence>
<keyword evidence="1" id="KW-1133">Transmembrane helix</keyword>
<gene>
    <name evidence="4" type="ORF">COM96_18860</name>
</gene>
<feature type="domain" description="DUF5643" evidence="3">
    <location>
        <begin position="224"/>
        <end position="323"/>
    </location>
</feature>
<dbReference type="Gene3D" id="2.60.40.1640">
    <property type="entry name" value="Conserved domain protein"/>
    <property type="match status" value="1"/>
</dbReference>
<sequence length="344" mass="38139">MNKEEFNLHINDIPIPEDRLIQREKTAMLQAKKNQYRRKKTIKYSSLVACGICVSFLGFGFISPAMAKTLSNVPVIGPIYAQFNDIASDKIEKDKLATSIERQDNHSGLTMNVKEAVYDGGRLVVTVEYKGENIASNSNNEEKAGFSYVTINGKKEIRPAIGSIPQKSTGRNTIIEQHEFTLANYGEFGDKIDVAVHGKDLFGKTGTWNVAFPLAKVEGEILKFTPNIKTLTKDNLYALTVDQVTFSSLSTRIDLTFDYPKEMEDNDGWPAFDYTVTDDKGKIYEGESLQVGSTGLYGHHIVLALPPMDNPPKSLTIEPTYLSGPNNTLKNGGAEDLKMTVLLQ</sequence>
<comment type="caution">
    <text evidence="4">The sequence shown here is derived from an EMBL/GenBank/DDBJ whole genome shotgun (WGS) entry which is preliminary data.</text>
</comment>
<evidence type="ECO:0000256" key="1">
    <source>
        <dbReference type="SAM" id="Phobius"/>
    </source>
</evidence>
<accession>A0A2A7HUA8</accession>